<comment type="caution">
    <text evidence="13">The sequence shown here is derived from an EMBL/GenBank/DDBJ whole genome shotgun (WGS) entry which is preliminary data.</text>
</comment>
<sequence length="309" mass="35402">MSAGGWNTIESDAGVFTELVERLNVENVEFEELYSFDQSTLAALQPLYGVIFLFKYSDLDQSTIGPVGGGEFDHEESIFFAKQRIQNACATQAVLNILLNKTDQVKIGEELTNFKEFVNYFDSDLKGETISNSDLIRTIHNSFSSPNQFVDEQQSNNKIDDDDNLFHFIGYIRVNNKIIELDGLKPFPISHGECLSDEEFIERLPQVLTQRINQYKEGELRFSLLALVKDRRELLKEFGDEDGLEKELVKREKWKTDNELRRCDLIGLVNQALKTISAQNEDTQWNDLLKRASLTGSARFINKKLKRGL</sequence>
<dbReference type="AlphaFoldDB" id="A0A9P8PR09"/>
<dbReference type="InterPro" id="IPR017390">
    <property type="entry name" value="Ubiquitinyl_hydrolase_UCH37"/>
</dbReference>
<evidence type="ECO:0000256" key="7">
    <source>
        <dbReference type="PIRNR" id="PIRNR038120"/>
    </source>
</evidence>
<dbReference type="GO" id="GO:0006511">
    <property type="term" value="P:ubiquitin-dependent protein catabolic process"/>
    <property type="evidence" value="ECO:0007669"/>
    <property type="project" value="UniProtKB-UniRule"/>
</dbReference>
<dbReference type="PRINTS" id="PR00707">
    <property type="entry name" value="UBCTHYDRLASE"/>
</dbReference>
<dbReference type="GO" id="GO:0004843">
    <property type="term" value="F:cysteine-type deubiquitinase activity"/>
    <property type="evidence" value="ECO:0007669"/>
    <property type="project" value="UniProtKB-UniRule"/>
</dbReference>
<dbReference type="Gene3D" id="3.40.532.10">
    <property type="entry name" value="Peptidase C12, ubiquitin carboxyl-terminal hydrolase"/>
    <property type="match status" value="1"/>
</dbReference>
<protein>
    <recommendedName>
        <fullName evidence="7 11">Ubiquitin carboxyl-terminal hydrolase</fullName>
        <ecNumber evidence="7 11">3.4.19.12</ecNumber>
    </recommendedName>
</protein>
<evidence type="ECO:0000256" key="4">
    <source>
        <dbReference type="ARBA" id="ARBA00022786"/>
    </source>
</evidence>
<evidence type="ECO:0000256" key="8">
    <source>
        <dbReference type="PIRSR" id="PIRSR038120-1"/>
    </source>
</evidence>
<keyword evidence="14" id="KW-1185">Reference proteome</keyword>
<dbReference type="InterPro" id="IPR001578">
    <property type="entry name" value="Peptidase_C12_UCH"/>
</dbReference>
<dbReference type="PANTHER" id="PTHR10589">
    <property type="entry name" value="UBIQUITIN CARBOXYL-TERMINAL HYDROLASE"/>
    <property type="match status" value="1"/>
</dbReference>
<feature type="active site" description="Nucleophile" evidence="8 10">
    <location>
        <position position="89"/>
    </location>
</feature>
<evidence type="ECO:0000256" key="11">
    <source>
        <dbReference type="RuleBase" id="RU361215"/>
    </source>
</evidence>
<feature type="active site" description="Proton donor" evidence="8 10">
    <location>
        <position position="167"/>
    </location>
</feature>
<accession>A0A9P8PR09</accession>
<comment type="catalytic activity">
    <reaction evidence="1 7 10 11">
        <text>Thiol-dependent hydrolysis of ester, thioester, amide, peptide and isopeptide bonds formed by the C-terminal Gly of ubiquitin (a 76-residue protein attached to proteins as an intracellular targeting signal).</text>
        <dbReference type="EC" id="3.4.19.12"/>
    </reaction>
</comment>
<dbReference type="PANTHER" id="PTHR10589:SF16">
    <property type="entry name" value="UBIQUITIN CARBOXYL-TERMINAL HYDROLASE ISOZYME L5"/>
    <property type="match status" value="1"/>
</dbReference>
<evidence type="ECO:0000256" key="5">
    <source>
        <dbReference type="ARBA" id="ARBA00022801"/>
    </source>
</evidence>
<evidence type="ECO:0000256" key="3">
    <source>
        <dbReference type="ARBA" id="ARBA00022670"/>
    </source>
</evidence>
<dbReference type="Pfam" id="PF01088">
    <property type="entry name" value="Peptidase_C12"/>
    <property type="match status" value="1"/>
</dbReference>
<gene>
    <name evidence="13" type="ORF">WICMUC_002286</name>
</gene>
<evidence type="ECO:0000313" key="14">
    <source>
        <dbReference type="Proteomes" id="UP000769528"/>
    </source>
</evidence>
<dbReference type="PROSITE" id="PS52048">
    <property type="entry name" value="UCH_DOMAIN"/>
    <property type="match status" value="1"/>
</dbReference>
<evidence type="ECO:0000256" key="6">
    <source>
        <dbReference type="ARBA" id="ARBA00022807"/>
    </source>
</evidence>
<dbReference type="EC" id="3.4.19.12" evidence="7 11"/>
<organism evidence="13 14">
    <name type="scientific">Wickerhamomyces mucosus</name>
    <dbReference type="NCBI Taxonomy" id="1378264"/>
    <lineage>
        <taxon>Eukaryota</taxon>
        <taxon>Fungi</taxon>
        <taxon>Dikarya</taxon>
        <taxon>Ascomycota</taxon>
        <taxon>Saccharomycotina</taxon>
        <taxon>Saccharomycetes</taxon>
        <taxon>Phaffomycetales</taxon>
        <taxon>Wickerhamomycetaceae</taxon>
        <taxon>Wickerhamomyces</taxon>
    </lineage>
</organism>
<dbReference type="GO" id="GO:0016579">
    <property type="term" value="P:protein deubiquitination"/>
    <property type="evidence" value="ECO:0007669"/>
    <property type="project" value="InterPro"/>
</dbReference>
<proteinExistence type="inferred from homology"/>
<evidence type="ECO:0000259" key="12">
    <source>
        <dbReference type="PROSITE" id="PS52048"/>
    </source>
</evidence>
<evidence type="ECO:0000256" key="10">
    <source>
        <dbReference type="PROSITE-ProRule" id="PRU01393"/>
    </source>
</evidence>
<keyword evidence="6 7" id="KW-0788">Thiol protease</keyword>
<feature type="domain" description="UCH catalytic" evidence="12">
    <location>
        <begin position="5"/>
        <end position="229"/>
    </location>
</feature>
<dbReference type="OrthoDB" id="1924260at2759"/>
<dbReference type="SUPFAM" id="SSF54001">
    <property type="entry name" value="Cysteine proteinases"/>
    <property type="match status" value="1"/>
</dbReference>
<dbReference type="Proteomes" id="UP000769528">
    <property type="component" value="Unassembled WGS sequence"/>
</dbReference>
<feature type="site" description="Important for enzyme activity" evidence="9 10">
    <location>
        <position position="182"/>
    </location>
</feature>
<keyword evidence="5 7" id="KW-0378">Hydrolase</keyword>
<evidence type="ECO:0000313" key="13">
    <source>
        <dbReference type="EMBL" id="KAH3675990.1"/>
    </source>
</evidence>
<evidence type="ECO:0000256" key="9">
    <source>
        <dbReference type="PIRSR" id="PIRSR038120-2"/>
    </source>
</evidence>
<dbReference type="InterPro" id="IPR036959">
    <property type="entry name" value="Peptidase_C12_UCH_sf"/>
</dbReference>
<dbReference type="CDD" id="cd09617">
    <property type="entry name" value="Peptidase_C12_UCH37_BAP1"/>
    <property type="match status" value="1"/>
</dbReference>
<keyword evidence="4 7" id="KW-0833">Ubl conjugation pathway</keyword>
<reference evidence="13" key="1">
    <citation type="journal article" date="2021" name="Open Biol.">
        <title>Shared evolutionary footprints suggest mitochondrial oxidative damage underlies multiple complex I losses in fungi.</title>
        <authorList>
            <person name="Schikora-Tamarit M.A."/>
            <person name="Marcet-Houben M."/>
            <person name="Nosek J."/>
            <person name="Gabaldon T."/>
        </authorList>
    </citation>
    <scope>NUCLEOTIDE SEQUENCE</scope>
    <source>
        <strain evidence="13">CBS6341</strain>
    </source>
</reference>
<dbReference type="GO" id="GO:0005737">
    <property type="term" value="C:cytoplasm"/>
    <property type="evidence" value="ECO:0007669"/>
    <property type="project" value="TreeGrafter"/>
</dbReference>
<evidence type="ECO:0000256" key="1">
    <source>
        <dbReference type="ARBA" id="ARBA00000707"/>
    </source>
</evidence>
<name>A0A9P8PR09_9ASCO</name>
<dbReference type="PIRSF" id="PIRSF038120">
    <property type="entry name" value="Ubiquitinyl_hydrolase_UCH37"/>
    <property type="match status" value="1"/>
</dbReference>
<comment type="similarity">
    <text evidence="2 7 10 11">Belongs to the peptidase C12 family.</text>
</comment>
<keyword evidence="3 7" id="KW-0645">Protease</keyword>
<dbReference type="InterPro" id="IPR038765">
    <property type="entry name" value="Papain-like_cys_pep_sf"/>
</dbReference>
<feature type="site" description="Transition state stabilizer" evidence="10">
    <location>
        <position position="83"/>
    </location>
</feature>
<evidence type="ECO:0000256" key="2">
    <source>
        <dbReference type="ARBA" id="ARBA00009326"/>
    </source>
</evidence>
<reference evidence="13" key="2">
    <citation type="submission" date="2021-01" db="EMBL/GenBank/DDBJ databases">
        <authorList>
            <person name="Schikora-Tamarit M.A."/>
        </authorList>
    </citation>
    <scope>NUCLEOTIDE SEQUENCE</scope>
    <source>
        <strain evidence="13">CBS6341</strain>
    </source>
</reference>
<dbReference type="EMBL" id="JAEUBF010000681">
    <property type="protein sequence ID" value="KAH3675990.1"/>
    <property type="molecule type" value="Genomic_DNA"/>
</dbReference>